<organism evidence="1">
    <name type="scientific">Arundo donax</name>
    <name type="common">Giant reed</name>
    <name type="synonym">Donax arundinaceus</name>
    <dbReference type="NCBI Taxonomy" id="35708"/>
    <lineage>
        <taxon>Eukaryota</taxon>
        <taxon>Viridiplantae</taxon>
        <taxon>Streptophyta</taxon>
        <taxon>Embryophyta</taxon>
        <taxon>Tracheophyta</taxon>
        <taxon>Spermatophyta</taxon>
        <taxon>Magnoliopsida</taxon>
        <taxon>Liliopsida</taxon>
        <taxon>Poales</taxon>
        <taxon>Poaceae</taxon>
        <taxon>PACMAD clade</taxon>
        <taxon>Arundinoideae</taxon>
        <taxon>Arundineae</taxon>
        <taxon>Arundo</taxon>
    </lineage>
</organism>
<evidence type="ECO:0000313" key="1">
    <source>
        <dbReference type="EMBL" id="JAD33919.1"/>
    </source>
</evidence>
<protein>
    <submittedName>
        <fullName evidence="1">Uncharacterized protein</fullName>
    </submittedName>
</protein>
<dbReference type="AlphaFoldDB" id="A0A0A8Z3E6"/>
<dbReference type="EMBL" id="GBRH01263976">
    <property type="protein sequence ID" value="JAD33919.1"/>
    <property type="molecule type" value="Transcribed_RNA"/>
</dbReference>
<reference evidence="1" key="1">
    <citation type="submission" date="2014-09" db="EMBL/GenBank/DDBJ databases">
        <authorList>
            <person name="Magalhaes I.L.F."/>
            <person name="Oliveira U."/>
            <person name="Santos F.R."/>
            <person name="Vidigal T.H.D.A."/>
            <person name="Brescovit A.D."/>
            <person name="Santos A.J."/>
        </authorList>
    </citation>
    <scope>NUCLEOTIDE SEQUENCE</scope>
    <source>
        <tissue evidence="1">Shoot tissue taken approximately 20 cm above the soil surface</tissue>
    </source>
</reference>
<reference evidence="1" key="2">
    <citation type="journal article" date="2015" name="Data Brief">
        <title>Shoot transcriptome of the giant reed, Arundo donax.</title>
        <authorList>
            <person name="Barrero R.A."/>
            <person name="Guerrero F.D."/>
            <person name="Moolhuijzen P."/>
            <person name="Goolsby J.A."/>
            <person name="Tidwell J."/>
            <person name="Bellgard S.E."/>
            <person name="Bellgard M.I."/>
        </authorList>
    </citation>
    <scope>NUCLEOTIDE SEQUENCE</scope>
    <source>
        <tissue evidence="1">Shoot tissue taken approximately 20 cm above the soil surface</tissue>
    </source>
</reference>
<sequence length="35" mass="4020">MFLLSTSCYRIRLTLIVSLLGVLAKHPCWLEQTNV</sequence>
<name>A0A0A8Z3E6_ARUDO</name>
<proteinExistence type="predicted"/>
<accession>A0A0A8Z3E6</accession>